<dbReference type="GO" id="GO:0008448">
    <property type="term" value="F:N-acetylglucosamine-6-phosphate deacetylase activity"/>
    <property type="evidence" value="ECO:0007669"/>
    <property type="project" value="TreeGrafter"/>
</dbReference>
<dbReference type="RefSeq" id="WP_237237900.1">
    <property type="nucleotide sequence ID" value="NZ_CP013197.1"/>
</dbReference>
<dbReference type="PANTHER" id="PTHR11113:SF14">
    <property type="entry name" value="N-ACETYLGLUCOSAMINE-6-PHOSPHATE DEACETYLASE"/>
    <property type="match status" value="1"/>
</dbReference>
<organism evidence="3">
    <name type="scientific">Spiroplasma citri</name>
    <dbReference type="NCBI Taxonomy" id="2133"/>
    <lineage>
        <taxon>Bacteria</taxon>
        <taxon>Bacillati</taxon>
        <taxon>Mycoplasmatota</taxon>
        <taxon>Mollicutes</taxon>
        <taxon>Entomoplasmatales</taxon>
        <taxon>Spiroplasmataceae</taxon>
        <taxon>Spiroplasma</taxon>
    </lineage>
</organism>
<evidence type="ECO:0000256" key="1">
    <source>
        <dbReference type="ARBA" id="ARBA00010716"/>
    </source>
</evidence>
<dbReference type="InterPro" id="IPR032466">
    <property type="entry name" value="Metal_Hydrolase"/>
</dbReference>
<evidence type="ECO:0000256" key="2">
    <source>
        <dbReference type="ARBA" id="ARBA00022801"/>
    </source>
</evidence>
<dbReference type="GO" id="GO:0006046">
    <property type="term" value="P:N-acetylglucosamine catabolic process"/>
    <property type="evidence" value="ECO:0007669"/>
    <property type="project" value="TreeGrafter"/>
</dbReference>
<keyword evidence="2" id="KW-0378">Hydrolase</keyword>
<protein>
    <submittedName>
        <fullName evidence="3">Putative n-acetylglucosamine-6-phosphate deacetylase n-terminal and c-terminal truncated protein</fullName>
    </submittedName>
</protein>
<dbReference type="Gene3D" id="3.20.20.140">
    <property type="entry name" value="Metal-dependent hydrolases"/>
    <property type="match status" value="1"/>
</dbReference>
<gene>
    <name evidence="3" type="primary">nagA</name>
    <name evidence="3" type="ORF">SPICI16_027</name>
</gene>
<evidence type="ECO:0000313" key="3">
    <source>
        <dbReference type="EMBL" id="CAK99552.1"/>
    </source>
</evidence>
<proteinExistence type="inferred from homology"/>
<accession>Q14LS8</accession>
<dbReference type="EMBL" id="AM285317">
    <property type="protein sequence ID" value="CAK99552.1"/>
    <property type="molecule type" value="Genomic_DNA"/>
</dbReference>
<reference evidence="3" key="1">
    <citation type="journal article" date="2010" name="Appl. Environ. Microbiol.">
        <title>Partial chromosome sequence of Spiroplasma citri reveals extensive viral invasion and important gene decay.</title>
        <authorList>
            <person name="Carle P."/>
            <person name="Saillard C."/>
            <person name="Carrere N."/>
            <person name="Carrere S."/>
            <person name="Duret S."/>
            <person name="Eveillard S."/>
            <person name="Gaurivaud P."/>
            <person name="Gourgues G."/>
            <person name="Gouzy J."/>
            <person name="Salar P."/>
            <person name="Verdin E."/>
            <person name="Breton M."/>
            <person name="Blanchard A."/>
            <person name="Laigret F."/>
            <person name="Bove J.M."/>
            <person name="Renaudin J."/>
            <person name="Foissac X."/>
        </authorList>
    </citation>
    <scope>NUCLEOTIDE SEQUENCE</scope>
    <source>
        <strain evidence="3">GII3-3X</strain>
    </source>
</reference>
<comment type="similarity">
    <text evidence="1">Belongs to the metallo-dependent hydrolases superfamily. NagA family.</text>
</comment>
<name>Q14LS8_SPICI</name>
<dbReference type="SUPFAM" id="SSF51556">
    <property type="entry name" value="Metallo-dependent hydrolases"/>
    <property type="match status" value="1"/>
</dbReference>
<dbReference type="GeneID" id="79946494"/>
<sequence>MNSLWHYQNYMKNYNNGPQARQIGAHLEGPFISHNFKGAHDETLLQAPNLHLLEKWMKVLNNNIRIVTYAPEEKKMVLLHSFY</sequence>
<dbReference type="PANTHER" id="PTHR11113">
    <property type="entry name" value="N-ACETYLGLUCOSAMINE-6-PHOSPHATE DEACETYLASE"/>
    <property type="match status" value="1"/>
</dbReference>
<dbReference type="AlphaFoldDB" id="Q14LS8"/>